<keyword evidence="3" id="KW-1185">Reference proteome</keyword>
<sequence length="122" mass="13774">MAETPGRQTISPLEGEMTHAWDMPWPVKECHLSLATEESCTPRRRGGQGGPELTRESGVLIRCGSGQLPADCSDSPEDRKPAQQAIRAHVFIMRRRRQVNITQFALSPVGHCRLKRRLRLFQ</sequence>
<accession>A0A9P0EBD3</accession>
<organism evidence="2 3">
    <name type="scientific">Nezara viridula</name>
    <name type="common">Southern green stink bug</name>
    <name type="synonym">Cimex viridulus</name>
    <dbReference type="NCBI Taxonomy" id="85310"/>
    <lineage>
        <taxon>Eukaryota</taxon>
        <taxon>Metazoa</taxon>
        <taxon>Ecdysozoa</taxon>
        <taxon>Arthropoda</taxon>
        <taxon>Hexapoda</taxon>
        <taxon>Insecta</taxon>
        <taxon>Pterygota</taxon>
        <taxon>Neoptera</taxon>
        <taxon>Paraneoptera</taxon>
        <taxon>Hemiptera</taxon>
        <taxon>Heteroptera</taxon>
        <taxon>Panheteroptera</taxon>
        <taxon>Pentatomomorpha</taxon>
        <taxon>Pentatomoidea</taxon>
        <taxon>Pentatomidae</taxon>
        <taxon>Pentatominae</taxon>
        <taxon>Nezara</taxon>
    </lineage>
</organism>
<evidence type="ECO:0000313" key="2">
    <source>
        <dbReference type="EMBL" id="CAH1395066.1"/>
    </source>
</evidence>
<reference evidence="2" key="1">
    <citation type="submission" date="2022-01" db="EMBL/GenBank/DDBJ databases">
        <authorList>
            <person name="King R."/>
        </authorList>
    </citation>
    <scope>NUCLEOTIDE SEQUENCE</scope>
</reference>
<evidence type="ECO:0000313" key="3">
    <source>
        <dbReference type="Proteomes" id="UP001152798"/>
    </source>
</evidence>
<dbReference type="Proteomes" id="UP001152798">
    <property type="component" value="Chromosome 3"/>
</dbReference>
<feature type="region of interest" description="Disordered" evidence="1">
    <location>
        <begin position="36"/>
        <end position="56"/>
    </location>
</feature>
<dbReference type="AlphaFoldDB" id="A0A9P0EBD3"/>
<proteinExistence type="predicted"/>
<dbReference type="EMBL" id="OV725079">
    <property type="protein sequence ID" value="CAH1395066.1"/>
    <property type="molecule type" value="Genomic_DNA"/>
</dbReference>
<protein>
    <submittedName>
        <fullName evidence="2">Uncharacterized protein</fullName>
    </submittedName>
</protein>
<name>A0A9P0EBD3_NEZVI</name>
<gene>
    <name evidence="2" type="ORF">NEZAVI_LOCUS5403</name>
</gene>
<evidence type="ECO:0000256" key="1">
    <source>
        <dbReference type="SAM" id="MobiDB-lite"/>
    </source>
</evidence>